<keyword evidence="3 8" id="KW-0547">Nucleotide-binding</keyword>
<dbReference type="Gene3D" id="3.30.70.240">
    <property type="match status" value="1"/>
</dbReference>
<dbReference type="GO" id="GO:0032790">
    <property type="term" value="P:ribosome disassembly"/>
    <property type="evidence" value="ECO:0007669"/>
    <property type="project" value="TreeGrafter"/>
</dbReference>
<dbReference type="Gene3D" id="3.40.50.300">
    <property type="entry name" value="P-loop containing nucleotide triphosphate hydrolases"/>
    <property type="match status" value="1"/>
</dbReference>
<keyword evidence="5 8" id="KW-0648">Protein biosynthesis</keyword>
<dbReference type="CDD" id="cd01680">
    <property type="entry name" value="EFG_like_IV"/>
    <property type="match status" value="1"/>
</dbReference>
<evidence type="ECO:0000259" key="10">
    <source>
        <dbReference type="PROSITE" id="PS51722"/>
    </source>
</evidence>
<accession>A0A7X2PCF3</accession>
<dbReference type="CDD" id="cd04088">
    <property type="entry name" value="EFG_mtEFG_II"/>
    <property type="match status" value="1"/>
</dbReference>
<dbReference type="Pfam" id="PF00009">
    <property type="entry name" value="GTP_EFTU"/>
    <property type="match status" value="1"/>
</dbReference>
<evidence type="ECO:0000256" key="7">
    <source>
        <dbReference type="ARBA" id="ARBA00024731"/>
    </source>
</evidence>
<dbReference type="RefSeq" id="WP_154425288.1">
    <property type="nucleotide sequence ID" value="NZ_JAQYGB010000051.1"/>
</dbReference>
<evidence type="ECO:0000256" key="2">
    <source>
        <dbReference type="ARBA" id="ARBA00005870"/>
    </source>
</evidence>
<dbReference type="SUPFAM" id="SSF52540">
    <property type="entry name" value="P-loop containing nucleoside triphosphate hydrolases"/>
    <property type="match status" value="1"/>
</dbReference>
<evidence type="ECO:0000256" key="3">
    <source>
        <dbReference type="ARBA" id="ARBA00022741"/>
    </source>
</evidence>
<dbReference type="NCBIfam" id="NF009381">
    <property type="entry name" value="PRK12740.1-5"/>
    <property type="match status" value="1"/>
</dbReference>
<dbReference type="GO" id="GO:0003746">
    <property type="term" value="F:translation elongation factor activity"/>
    <property type="evidence" value="ECO:0007669"/>
    <property type="project" value="UniProtKB-UniRule"/>
</dbReference>
<dbReference type="FunFam" id="3.40.50.300:FF:000029">
    <property type="entry name" value="Elongation factor G"/>
    <property type="match status" value="1"/>
</dbReference>
<feature type="binding site" evidence="8">
    <location>
        <begin position="77"/>
        <end position="81"/>
    </location>
    <ligand>
        <name>GTP</name>
        <dbReference type="ChEBI" id="CHEBI:37565"/>
    </ligand>
</feature>
<dbReference type="InterPro" id="IPR005225">
    <property type="entry name" value="Small_GTP-bd"/>
</dbReference>
<dbReference type="PRINTS" id="PR00315">
    <property type="entry name" value="ELONGATNFCT"/>
</dbReference>
<dbReference type="SMART" id="SM00889">
    <property type="entry name" value="EFG_IV"/>
    <property type="match status" value="1"/>
</dbReference>
<keyword evidence="12" id="KW-1185">Reference proteome</keyword>
<proteinExistence type="inferred from homology"/>
<dbReference type="InterPro" id="IPR035649">
    <property type="entry name" value="EFG_V"/>
</dbReference>
<dbReference type="AlphaFoldDB" id="A0A7X2PCF3"/>
<dbReference type="InterPro" id="IPR009000">
    <property type="entry name" value="Transl_B-barrel_sf"/>
</dbReference>
<dbReference type="InterPro" id="IPR005517">
    <property type="entry name" value="Transl_elong_EFG/EF2_IV"/>
</dbReference>
<dbReference type="NCBIfam" id="TIGR00484">
    <property type="entry name" value="EF-G"/>
    <property type="match status" value="1"/>
</dbReference>
<dbReference type="InterPro" id="IPR009022">
    <property type="entry name" value="EFG_III"/>
</dbReference>
<dbReference type="InterPro" id="IPR000795">
    <property type="entry name" value="T_Tr_GTP-bd_dom"/>
</dbReference>
<organism evidence="11 12">
    <name type="scientific">Bullifex porci</name>
    <dbReference type="NCBI Taxonomy" id="2606638"/>
    <lineage>
        <taxon>Bacteria</taxon>
        <taxon>Pseudomonadati</taxon>
        <taxon>Spirochaetota</taxon>
        <taxon>Spirochaetia</taxon>
        <taxon>Spirochaetales</taxon>
        <taxon>Spirochaetaceae</taxon>
        <taxon>Bullifex</taxon>
    </lineage>
</organism>
<comment type="caution">
    <text evidence="11">The sequence shown here is derived from an EMBL/GenBank/DDBJ whole genome shotgun (WGS) entry which is preliminary data.</text>
</comment>
<dbReference type="InterPro" id="IPR014721">
    <property type="entry name" value="Ribsml_uS5_D2-typ_fold_subgr"/>
</dbReference>
<evidence type="ECO:0000256" key="8">
    <source>
        <dbReference type="HAMAP-Rule" id="MF_00054"/>
    </source>
</evidence>
<dbReference type="InterPro" id="IPR004540">
    <property type="entry name" value="Transl_elong_EFG/EF2"/>
</dbReference>
<feature type="domain" description="Tr-type G" evidence="10">
    <location>
        <begin position="4"/>
        <end position="279"/>
    </location>
</feature>
<reference evidence="11 12" key="1">
    <citation type="submission" date="2019-08" db="EMBL/GenBank/DDBJ databases">
        <title>In-depth cultivation of the pig gut microbiome towards novel bacterial diversity and tailored functional studies.</title>
        <authorList>
            <person name="Wylensek D."/>
            <person name="Hitch T.C.A."/>
            <person name="Clavel T."/>
        </authorList>
    </citation>
    <scope>NUCLEOTIDE SEQUENCE [LARGE SCALE GENOMIC DNA]</scope>
    <source>
        <strain evidence="11 12">NM-380-WT-3C1</strain>
    </source>
</reference>
<dbReference type="HAMAP" id="MF_00054_B">
    <property type="entry name" value="EF_G_EF_2_B"/>
    <property type="match status" value="1"/>
</dbReference>
<evidence type="ECO:0000256" key="9">
    <source>
        <dbReference type="NCBIfam" id="TIGR00484"/>
    </source>
</evidence>
<evidence type="ECO:0000256" key="5">
    <source>
        <dbReference type="ARBA" id="ARBA00022917"/>
    </source>
</evidence>
<dbReference type="SUPFAM" id="SSF54211">
    <property type="entry name" value="Ribosomal protein S5 domain 2-like"/>
    <property type="match status" value="1"/>
</dbReference>
<dbReference type="GO" id="GO:0003924">
    <property type="term" value="F:GTPase activity"/>
    <property type="evidence" value="ECO:0007669"/>
    <property type="project" value="InterPro"/>
</dbReference>
<comment type="similarity">
    <text evidence="2 8">Belongs to the TRAFAC class translation factor GTPase superfamily. Classic translation factor GTPase family. EF-G/EF-2 subfamily.</text>
</comment>
<name>A0A7X2PCF3_9SPIO</name>
<dbReference type="Pfam" id="PF03764">
    <property type="entry name" value="EFG_IV"/>
    <property type="match status" value="1"/>
</dbReference>
<dbReference type="InterPro" id="IPR041095">
    <property type="entry name" value="EFG_II"/>
</dbReference>
<dbReference type="Pfam" id="PF22042">
    <property type="entry name" value="EF-G_D2"/>
    <property type="match status" value="1"/>
</dbReference>
<dbReference type="PROSITE" id="PS00301">
    <property type="entry name" value="G_TR_1"/>
    <property type="match status" value="1"/>
</dbReference>
<protein>
    <recommendedName>
        <fullName evidence="8 9">Elongation factor G</fullName>
        <shortName evidence="8">EF-G</shortName>
    </recommendedName>
</protein>
<dbReference type="Proteomes" id="UP000460549">
    <property type="component" value="Unassembled WGS sequence"/>
</dbReference>
<dbReference type="FunFam" id="3.30.70.240:FF:000001">
    <property type="entry name" value="Elongation factor G"/>
    <property type="match status" value="1"/>
</dbReference>
<dbReference type="CDD" id="cd01886">
    <property type="entry name" value="EF-G"/>
    <property type="match status" value="1"/>
</dbReference>
<keyword evidence="4 8" id="KW-0251">Elongation factor</keyword>
<dbReference type="FunFam" id="3.30.70.870:FF:000001">
    <property type="entry name" value="Elongation factor G"/>
    <property type="match status" value="1"/>
</dbReference>
<dbReference type="InterPro" id="IPR031157">
    <property type="entry name" value="G_TR_CS"/>
</dbReference>
<dbReference type="SUPFAM" id="SSF54980">
    <property type="entry name" value="EF-G C-terminal domain-like"/>
    <property type="match status" value="2"/>
</dbReference>
<dbReference type="Gene3D" id="3.30.70.870">
    <property type="entry name" value="Elongation Factor G (Translational Gtpase), domain 3"/>
    <property type="match status" value="1"/>
</dbReference>
<evidence type="ECO:0000256" key="6">
    <source>
        <dbReference type="ARBA" id="ARBA00023134"/>
    </source>
</evidence>
<keyword evidence="8" id="KW-0963">Cytoplasm</keyword>
<dbReference type="Pfam" id="PF00679">
    <property type="entry name" value="EFG_C"/>
    <property type="match status" value="1"/>
</dbReference>
<dbReference type="NCBIfam" id="TIGR00231">
    <property type="entry name" value="small_GTP"/>
    <property type="match status" value="1"/>
</dbReference>
<gene>
    <name evidence="8 11" type="primary">fusA</name>
    <name evidence="11" type="ORF">FYJ80_05905</name>
</gene>
<evidence type="ECO:0000256" key="4">
    <source>
        <dbReference type="ARBA" id="ARBA00022768"/>
    </source>
</evidence>
<dbReference type="CDD" id="cd16262">
    <property type="entry name" value="EFG_III"/>
    <property type="match status" value="1"/>
</dbReference>
<dbReference type="Gene3D" id="3.30.230.10">
    <property type="match status" value="1"/>
</dbReference>
<dbReference type="Pfam" id="PF14492">
    <property type="entry name" value="EFG_III"/>
    <property type="match status" value="1"/>
</dbReference>
<evidence type="ECO:0000256" key="1">
    <source>
        <dbReference type="ARBA" id="ARBA00004496"/>
    </source>
</evidence>
<dbReference type="PANTHER" id="PTHR43261">
    <property type="entry name" value="TRANSLATION ELONGATION FACTOR G-RELATED"/>
    <property type="match status" value="1"/>
</dbReference>
<dbReference type="InterPro" id="IPR035647">
    <property type="entry name" value="EFG_III/V"/>
</dbReference>
<sequence>MNEKEIRNIGIMAHIDAGKTTTTERILYYTGENHKIGEVDNGEATMDFMQQEQDRGITIASAATTCYWRDHQINIIDTPGHVDFTAEVERSLRVLDGAIGVFCAVGGVEPQTETVWKQADTYKVPRIAFVNKMDRLGANFYEVLNEMEKKLGATPVPLFIPIGAESNFTGIISLLEMKALYFSSEDKGSTITKEDIPADYQAKAEEYREKLIDACASYSDEITELYFEGEEIPTNLIISTLRKCTLERTLLPVFVGSSLKNIGVQPLLDGVVDLLPAPNEVPPLKGYWEKKDKEIEVIHDEKGPMLGLIFKIVVDPKAGPLCFVRMYSGILKKGVAIQNITKNKKERVNRIVRMHADIMTDLTELKAGDIGVIIGFKMAQTGDTIGTEAHPYLLEKMHFPNPVISVAIEPESTEEQEKLKKALESLSLEDPTFTYKDDAETGQLVISGMGELHLDVLVTRITKEMKIKARVGNPQVSYRESITGEAEEEFSFDRTIANKENWAKLTLSAKPLPAGSGNVLKISANTRDIPEEIIAAVKSGIEGAFKSGIKFGYETTDIEIDVKDIAYNELTSTPFANEACANMAFDAVCQKAGAVLMEPIMNVKLSAPTQYVGDVISSITSRGGIVNSMESRVGSDLISAEVPLQKMFGYTTVLRSSTQGRGTFSMEFSHYAPKA</sequence>
<dbReference type="InterPro" id="IPR000640">
    <property type="entry name" value="EFG_V-like"/>
</dbReference>
<dbReference type="InterPro" id="IPR027417">
    <property type="entry name" value="P-loop_NTPase"/>
</dbReference>
<feature type="binding site" evidence="8">
    <location>
        <begin position="131"/>
        <end position="134"/>
    </location>
    <ligand>
        <name>GTP</name>
        <dbReference type="ChEBI" id="CHEBI:37565"/>
    </ligand>
</feature>
<dbReference type="GO" id="GO:0005525">
    <property type="term" value="F:GTP binding"/>
    <property type="evidence" value="ECO:0007669"/>
    <property type="project" value="UniProtKB-UniRule"/>
</dbReference>
<dbReference type="SMART" id="SM00838">
    <property type="entry name" value="EFG_C"/>
    <property type="match status" value="1"/>
</dbReference>
<dbReference type="EMBL" id="VUNN01000009">
    <property type="protein sequence ID" value="MSU06312.1"/>
    <property type="molecule type" value="Genomic_DNA"/>
</dbReference>
<dbReference type="InterPro" id="IPR053905">
    <property type="entry name" value="EF-G-like_DII"/>
</dbReference>
<comment type="subcellular location">
    <subcellularLocation>
        <location evidence="1 8">Cytoplasm</location>
    </subcellularLocation>
</comment>
<comment type="function">
    <text evidence="7 8">Catalyzes the GTP-dependent ribosomal translocation step during translation elongation. During this step, the ribosome changes from the pre-translocational (PRE) to the post-translocational (POST) state as the newly formed A-site-bound peptidyl-tRNA and P-site-bound deacylated tRNA move to the P and E sites, respectively. Catalyzes the coordinated movement of the two tRNA molecules, the mRNA and conformational changes in the ribosome.</text>
</comment>
<dbReference type="GO" id="GO:0005737">
    <property type="term" value="C:cytoplasm"/>
    <property type="evidence" value="ECO:0007669"/>
    <property type="project" value="UniProtKB-SubCell"/>
</dbReference>
<dbReference type="InterPro" id="IPR020568">
    <property type="entry name" value="Ribosomal_Su5_D2-typ_SF"/>
</dbReference>
<dbReference type="CDD" id="cd03713">
    <property type="entry name" value="EFG_mtEFG_C"/>
    <property type="match status" value="1"/>
</dbReference>
<dbReference type="PANTHER" id="PTHR43261:SF1">
    <property type="entry name" value="RIBOSOME-RELEASING FACTOR 2, MITOCHONDRIAL"/>
    <property type="match status" value="1"/>
</dbReference>
<evidence type="ECO:0000313" key="12">
    <source>
        <dbReference type="Proteomes" id="UP000460549"/>
    </source>
</evidence>
<evidence type="ECO:0000313" key="11">
    <source>
        <dbReference type="EMBL" id="MSU06312.1"/>
    </source>
</evidence>
<dbReference type="Gene3D" id="2.40.30.10">
    <property type="entry name" value="Translation factors"/>
    <property type="match status" value="1"/>
</dbReference>
<dbReference type="SUPFAM" id="SSF50447">
    <property type="entry name" value="Translation proteins"/>
    <property type="match status" value="1"/>
</dbReference>
<dbReference type="PROSITE" id="PS51722">
    <property type="entry name" value="G_TR_2"/>
    <property type="match status" value="1"/>
</dbReference>
<feature type="binding site" evidence="8">
    <location>
        <begin position="13"/>
        <end position="20"/>
    </location>
    <ligand>
        <name>GTP</name>
        <dbReference type="ChEBI" id="CHEBI:37565"/>
    </ligand>
</feature>
<keyword evidence="6 8" id="KW-0342">GTP-binding</keyword>